<sequence>MALQIGSQGLEARSDDQNRRVPKSSSIVEPDSVIGDHGRMYNGYREGNTSSQMTLTNKTLWISSSGIWALEFARENPNSNVIGIDLSKIQPELESVPNCDFIKTDAEETWILNHPFDYVRHAFDNVNSGSWIEYQDSTAFPYRFKGDVEGTAFKSCCDLFVQSGAALGRDMLIPLHYKHWLVEAGFVDVVERQISWPLAPWPENRARVGAYNSLSWPFEATRSMLVKGSGLQSEEVDEVIQEAKQELKDPEKQLFVPFWIVYGRKPLPGERISTAEAIA</sequence>
<proteinExistence type="predicted"/>
<organism evidence="2 3">
    <name type="scientific">Neoarthrinium moseri</name>
    <dbReference type="NCBI Taxonomy" id="1658444"/>
    <lineage>
        <taxon>Eukaryota</taxon>
        <taxon>Fungi</taxon>
        <taxon>Dikarya</taxon>
        <taxon>Ascomycota</taxon>
        <taxon>Pezizomycotina</taxon>
        <taxon>Sordariomycetes</taxon>
        <taxon>Xylariomycetidae</taxon>
        <taxon>Amphisphaeriales</taxon>
        <taxon>Apiosporaceae</taxon>
        <taxon>Neoarthrinium</taxon>
    </lineage>
</organism>
<dbReference type="AlphaFoldDB" id="A0A9P9WSU1"/>
<evidence type="ECO:0000256" key="1">
    <source>
        <dbReference type="SAM" id="MobiDB-lite"/>
    </source>
</evidence>
<protein>
    <submittedName>
        <fullName evidence="2">Uncharacterized protein</fullName>
    </submittedName>
</protein>
<evidence type="ECO:0000313" key="2">
    <source>
        <dbReference type="EMBL" id="KAI1878672.1"/>
    </source>
</evidence>
<dbReference type="Gene3D" id="3.40.50.150">
    <property type="entry name" value="Vaccinia Virus protein VP39"/>
    <property type="match status" value="1"/>
</dbReference>
<name>A0A9P9WSU1_9PEZI</name>
<gene>
    <name evidence="2" type="ORF">JX265_002849</name>
</gene>
<reference evidence="2" key="1">
    <citation type="submission" date="2021-03" db="EMBL/GenBank/DDBJ databases">
        <title>Revisited historic fungal species revealed as producer of novel bioactive compounds through whole genome sequencing and comparative genomics.</title>
        <authorList>
            <person name="Vignolle G.A."/>
            <person name="Hochenegger N."/>
            <person name="Mach R.L."/>
            <person name="Mach-Aigner A.R."/>
            <person name="Javad Rahimi M."/>
            <person name="Salim K.A."/>
            <person name="Chan C.M."/>
            <person name="Lim L.B.L."/>
            <person name="Cai F."/>
            <person name="Druzhinina I.S."/>
            <person name="U'Ren J.M."/>
            <person name="Derntl C."/>
        </authorList>
    </citation>
    <scope>NUCLEOTIDE SEQUENCE</scope>
    <source>
        <strain evidence="2">TUCIM 5799</strain>
    </source>
</reference>
<dbReference type="InterPro" id="IPR029063">
    <property type="entry name" value="SAM-dependent_MTases_sf"/>
</dbReference>
<dbReference type="SUPFAM" id="SSF53335">
    <property type="entry name" value="S-adenosyl-L-methionine-dependent methyltransferases"/>
    <property type="match status" value="1"/>
</dbReference>
<comment type="caution">
    <text evidence="2">The sequence shown here is derived from an EMBL/GenBank/DDBJ whole genome shotgun (WGS) entry which is preliminary data.</text>
</comment>
<feature type="region of interest" description="Disordered" evidence="1">
    <location>
        <begin position="1"/>
        <end position="48"/>
    </location>
</feature>
<accession>A0A9P9WSU1</accession>
<keyword evidence="3" id="KW-1185">Reference proteome</keyword>
<evidence type="ECO:0000313" key="3">
    <source>
        <dbReference type="Proteomes" id="UP000829685"/>
    </source>
</evidence>
<dbReference type="EMBL" id="JAFIMR010000005">
    <property type="protein sequence ID" value="KAI1878672.1"/>
    <property type="molecule type" value="Genomic_DNA"/>
</dbReference>
<dbReference type="Proteomes" id="UP000829685">
    <property type="component" value="Unassembled WGS sequence"/>
</dbReference>